<reference evidence="1 2" key="1">
    <citation type="journal article" date="2020" name="Nat. Food">
        <title>A phased Vanilla planifolia genome enables genetic improvement of flavour and production.</title>
        <authorList>
            <person name="Hasing T."/>
            <person name="Tang H."/>
            <person name="Brym M."/>
            <person name="Khazi F."/>
            <person name="Huang T."/>
            <person name="Chambers A.H."/>
        </authorList>
    </citation>
    <scope>NUCLEOTIDE SEQUENCE [LARGE SCALE GENOMIC DNA]</scope>
    <source>
        <tissue evidence="1">Leaf</tissue>
    </source>
</reference>
<gene>
    <name evidence="1" type="ORF">HPP92_027872</name>
</gene>
<keyword evidence="2" id="KW-1185">Reference proteome</keyword>
<dbReference type="Proteomes" id="UP000636800">
    <property type="component" value="Unassembled WGS sequence"/>
</dbReference>
<dbReference type="PANTHER" id="PTHR33868:SF2">
    <property type="entry name" value="EXPRESSED PROTEIN"/>
    <property type="match status" value="1"/>
</dbReference>
<dbReference type="EMBL" id="JADCNL010000330">
    <property type="protein sequence ID" value="KAG0448377.1"/>
    <property type="molecule type" value="Genomic_DNA"/>
</dbReference>
<proteinExistence type="predicted"/>
<accession>A0A835PDC2</accession>
<evidence type="ECO:0000313" key="2">
    <source>
        <dbReference type="Proteomes" id="UP000636800"/>
    </source>
</evidence>
<name>A0A835PDC2_VANPL</name>
<sequence length="280" mass="31524">MAAAEARAAWQRAANRCLVQEDAKRAPKLACCQSSSAQLHDSNSGNATTGQHKCISNFVPLNWNHMSSNLPPDTKWWLQHPTNFPSQKDLIFEQKTSKNERGEFEEATNKASFEGHIPTVSMKGCPLESSWIMPEVSIEHDSGTQVQDMKAVTSICPQQKVETEKDHGACWLQSELLNIKPFDSLPSHKADETCFDFNVPWEGINKCEPWWRISDEGELASLVAQKSLQNIENCDLPRPAHTSRSPYYCHESWEGNRFSLHKDAIWMPACVIQLGTLGMI</sequence>
<dbReference type="AlphaFoldDB" id="A0A835PDC2"/>
<organism evidence="1 2">
    <name type="scientific">Vanilla planifolia</name>
    <name type="common">Vanilla</name>
    <dbReference type="NCBI Taxonomy" id="51239"/>
    <lineage>
        <taxon>Eukaryota</taxon>
        <taxon>Viridiplantae</taxon>
        <taxon>Streptophyta</taxon>
        <taxon>Embryophyta</taxon>
        <taxon>Tracheophyta</taxon>
        <taxon>Spermatophyta</taxon>
        <taxon>Magnoliopsida</taxon>
        <taxon>Liliopsida</taxon>
        <taxon>Asparagales</taxon>
        <taxon>Orchidaceae</taxon>
        <taxon>Vanilloideae</taxon>
        <taxon>Vanilleae</taxon>
        <taxon>Vanilla</taxon>
    </lineage>
</organism>
<dbReference type="PANTHER" id="PTHR33868">
    <property type="entry name" value="EXPRESSED PROTEIN"/>
    <property type="match status" value="1"/>
</dbReference>
<evidence type="ECO:0000313" key="1">
    <source>
        <dbReference type="EMBL" id="KAG0448377.1"/>
    </source>
</evidence>
<protein>
    <submittedName>
        <fullName evidence="1">Uncharacterized protein</fullName>
    </submittedName>
</protein>
<comment type="caution">
    <text evidence="1">The sequence shown here is derived from an EMBL/GenBank/DDBJ whole genome shotgun (WGS) entry which is preliminary data.</text>
</comment>